<dbReference type="OrthoDB" id="26722at2759"/>
<proteinExistence type="predicted"/>
<dbReference type="GO" id="GO:0005524">
    <property type="term" value="F:ATP binding"/>
    <property type="evidence" value="ECO:0007669"/>
    <property type="project" value="UniProtKB-KW"/>
</dbReference>
<dbReference type="Pfam" id="PF07714">
    <property type="entry name" value="PK_Tyr_Ser-Thr"/>
    <property type="match status" value="1"/>
</dbReference>
<dbReference type="Proteomes" id="UP000305948">
    <property type="component" value="Unassembled WGS sequence"/>
</dbReference>
<keyword evidence="2" id="KW-0547">Nucleotide-binding</keyword>
<dbReference type="InterPro" id="IPR051681">
    <property type="entry name" value="Ser/Thr_Kinases-Pseudokinases"/>
</dbReference>
<evidence type="ECO:0000256" key="1">
    <source>
        <dbReference type="ARBA" id="ARBA00022679"/>
    </source>
</evidence>
<keyword evidence="1" id="KW-0808">Transferase</keyword>
<keyword evidence="7" id="KW-1185">Reference proteome</keyword>
<reference evidence="6 7" key="1">
    <citation type="journal article" date="2019" name="Nat. Ecol. Evol.">
        <title>Megaphylogeny resolves global patterns of mushroom evolution.</title>
        <authorList>
            <person name="Varga T."/>
            <person name="Krizsan K."/>
            <person name="Foldi C."/>
            <person name="Dima B."/>
            <person name="Sanchez-Garcia M."/>
            <person name="Sanchez-Ramirez S."/>
            <person name="Szollosi G.J."/>
            <person name="Szarkandi J.G."/>
            <person name="Papp V."/>
            <person name="Albert L."/>
            <person name="Andreopoulos W."/>
            <person name="Angelini C."/>
            <person name="Antonin V."/>
            <person name="Barry K.W."/>
            <person name="Bougher N.L."/>
            <person name="Buchanan P."/>
            <person name="Buyck B."/>
            <person name="Bense V."/>
            <person name="Catcheside P."/>
            <person name="Chovatia M."/>
            <person name="Cooper J."/>
            <person name="Damon W."/>
            <person name="Desjardin D."/>
            <person name="Finy P."/>
            <person name="Geml J."/>
            <person name="Haridas S."/>
            <person name="Hughes K."/>
            <person name="Justo A."/>
            <person name="Karasinski D."/>
            <person name="Kautmanova I."/>
            <person name="Kiss B."/>
            <person name="Kocsube S."/>
            <person name="Kotiranta H."/>
            <person name="LaButti K.M."/>
            <person name="Lechner B.E."/>
            <person name="Liimatainen K."/>
            <person name="Lipzen A."/>
            <person name="Lukacs Z."/>
            <person name="Mihaltcheva S."/>
            <person name="Morgado L.N."/>
            <person name="Niskanen T."/>
            <person name="Noordeloos M.E."/>
            <person name="Ohm R.A."/>
            <person name="Ortiz-Santana B."/>
            <person name="Ovrebo C."/>
            <person name="Racz N."/>
            <person name="Riley R."/>
            <person name="Savchenko A."/>
            <person name="Shiryaev A."/>
            <person name="Soop K."/>
            <person name="Spirin V."/>
            <person name="Szebenyi C."/>
            <person name="Tomsovsky M."/>
            <person name="Tulloss R.E."/>
            <person name="Uehling J."/>
            <person name="Grigoriev I.V."/>
            <person name="Vagvolgyi C."/>
            <person name="Papp T."/>
            <person name="Martin F.M."/>
            <person name="Miettinen O."/>
            <person name="Hibbett D.S."/>
            <person name="Nagy L.G."/>
        </authorList>
    </citation>
    <scope>NUCLEOTIDE SEQUENCE [LARGE SCALE GENOMIC DNA]</scope>
    <source>
        <strain evidence="6 7">OMC1185</strain>
    </source>
</reference>
<dbReference type="InterPro" id="IPR001245">
    <property type="entry name" value="Ser-Thr/Tyr_kinase_cat_dom"/>
</dbReference>
<dbReference type="SMART" id="SM00220">
    <property type="entry name" value="S_TKc"/>
    <property type="match status" value="1"/>
</dbReference>
<name>A0A5C3N828_9AGAM</name>
<keyword evidence="3 6" id="KW-0418">Kinase</keyword>
<evidence type="ECO:0000256" key="3">
    <source>
        <dbReference type="ARBA" id="ARBA00022777"/>
    </source>
</evidence>
<dbReference type="InterPro" id="IPR011009">
    <property type="entry name" value="Kinase-like_dom_sf"/>
</dbReference>
<organism evidence="6 7">
    <name type="scientific">Heliocybe sulcata</name>
    <dbReference type="NCBI Taxonomy" id="5364"/>
    <lineage>
        <taxon>Eukaryota</taxon>
        <taxon>Fungi</taxon>
        <taxon>Dikarya</taxon>
        <taxon>Basidiomycota</taxon>
        <taxon>Agaricomycotina</taxon>
        <taxon>Agaricomycetes</taxon>
        <taxon>Gloeophyllales</taxon>
        <taxon>Gloeophyllaceae</taxon>
        <taxon>Heliocybe</taxon>
    </lineage>
</organism>
<protein>
    <submittedName>
        <fullName evidence="6">Kinase-like protein</fullName>
    </submittedName>
</protein>
<dbReference type="InterPro" id="IPR000719">
    <property type="entry name" value="Prot_kinase_dom"/>
</dbReference>
<dbReference type="PANTHER" id="PTHR44329:SF288">
    <property type="entry name" value="MITOGEN-ACTIVATED PROTEIN KINASE KINASE KINASE 20"/>
    <property type="match status" value="1"/>
</dbReference>
<evidence type="ECO:0000256" key="2">
    <source>
        <dbReference type="ARBA" id="ARBA00022741"/>
    </source>
</evidence>
<dbReference type="PROSITE" id="PS50011">
    <property type="entry name" value="PROTEIN_KINASE_DOM"/>
    <property type="match status" value="1"/>
</dbReference>
<dbReference type="EMBL" id="ML213507">
    <property type="protein sequence ID" value="TFK53490.1"/>
    <property type="molecule type" value="Genomic_DNA"/>
</dbReference>
<dbReference type="PIRSF" id="PIRSF000654">
    <property type="entry name" value="Integrin-linked_kinase"/>
    <property type="match status" value="1"/>
</dbReference>
<keyword evidence="4" id="KW-0067">ATP-binding</keyword>
<accession>A0A5C3N828</accession>
<evidence type="ECO:0000256" key="4">
    <source>
        <dbReference type="ARBA" id="ARBA00022840"/>
    </source>
</evidence>
<sequence>MLPPALFKDTDEIQVDLTERCDSGGYGTVWMAKIEGRAVAIKILNTVLSDDHEHRFSREVIIWRQLHHRNILPLLGLCRACPPPAQPGPGMISPWCKNGNLNSYLRKQLRRNRSLERIADALSYMHRHDAVHKDLKLLNIVVDDNLEPCLTDFGITTFASSRTVSREPGSSGSCRWMAPEVFRRPGETDADVRNRVTAACDMYGFACVCLEMYTLKYPWHDIRSEEEVEINVLAGERPPRPDGIPDEVWSIMESCWVQDRQDRMKSEDAHKAFAAMLA</sequence>
<dbReference type="Gene3D" id="1.10.510.10">
    <property type="entry name" value="Transferase(Phosphotransferase) domain 1"/>
    <property type="match status" value="1"/>
</dbReference>
<dbReference type="AlphaFoldDB" id="A0A5C3N828"/>
<evidence type="ECO:0000259" key="5">
    <source>
        <dbReference type="PROSITE" id="PS50011"/>
    </source>
</evidence>
<dbReference type="PANTHER" id="PTHR44329">
    <property type="entry name" value="SERINE/THREONINE-PROTEIN KINASE TNNI3K-RELATED"/>
    <property type="match status" value="1"/>
</dbReference>
<evidence type="ECO:0000313" key="7">
    <source>
        <dbReference type="Proteomes" id="UP000305948"/>
    </source>
</evidence>
<dbReference type="GO" id="GO:0004674">
    <property type="term" value="F:protein serine/threonine kinase activity"/>
    <property type="evidence" value="ECO:0007669"/>
    <property type="project" value="TreeGrafter"/>
</dbReference>
<evidence type="ECO:0000313" key="6">
    <source>
        <dbReference type="EMBL" id="TFK53490.1"/>
    </source>
</evidence>
<dbReference type="STRING" id="5364.A0A5C3N828"/>
<feature type="domain" description="Protein kinase" evidence="5">
    <location>
        <begin position="15"/>
        <end position="273"/>
    </location>
</feature>
<dbReference type="SUPFAM" id="SSF56112">
    <property type="entry name" value="Protein kinase-like (PK-like)"/>
    <property type="match status" value="1"/>
</dbReference>
<gene>
    <name evidence="6" type="ORF">OE88DRAFT_1626362</name>
</gene>